<organism evidence="2 3">
    <name type="scientific">Mesonia ostreae</name>
    <dbReference type="NCBI Taxonomy" id="861110"/>
    <lineage>
        <taxon>Bacteria</taxon>
        <taxon>Pseudomonadati</taxon>
        <taxon>Bacteroidota</taxon>
        <taxon>Flavobacteriia</taxon>
        <taxon>Flavobacteriales</taxon>
        <taxon>Flavobacteriaceae</taxon>
        <taxon>Mesonia</taxon>
    </lineage>
</organism>
<sequence length="395" mass="46226">MNPSASGWIKKYLRYLDKEQGHFSFSETTFYQQLRASGFIYANSIKTVSPLQKTDLKYTTEELTKINMFDALVYIHSSKHPELPLEKAVDEIVLFYTQIQKKSASPFTFLKLKISPEEKLEKILQERIQINNSIIKKNFSHLITNALLFIDVLAFQEFLRKKEDIHIYLQEFENMVAGVVYQSFKAKKERTKYDELILQMLKSSFRFHKLDLDKEYHYDPQLINDLLEKYYLIDLACVTVYNDEKIEKEEAEFIKKLGIQLGLEGNSVDISLVEMRSFFTEFKNQITYFQSSNALNNLYKNSNRMVKLLVLRNKNRLIRELLESKELVVLLSKSTHKNLTEEERVKVKNQLLDICKSIPSLAIFIMPGGSVLLPILIKFIPQLLPSAFNENNLEE</sequence>
<dbReference type="NCBIfam" id="NF040639">
    <property type="entry name" value="LETM1_rel_film"/>
    <property type="match status" value="1"/>
</dbReference>
<accession>A0ABU2KLR1</accession>
<feature type="domain" description="Letm1 RBD" evidence="1">
    <location>
        <begin position="339"/>
        <end position="392"/>
    </location>
</feature>
<evidence type="ECO:0000313" key="2">
    <source>
        <dbReference type="EMBL" id="MDT0295665.1"/>
    </source>
</evidence>
<dbReference type="InterPro" id="IPR033122">
    <property type="entry name" value="LETM1-like_RBD"/>
</dbReference>
<dbReference type="Pfam" id="PF07766">
    <property type="entry name" value="LETM1_RBD"/>
    <property type="match status" value="1"/>
</dbReference>
<reference evidence="3" key="1">
    <citation type="submission" date="2023-07" db="EMBL/GenBank/DDBJ databases">
        <title>Isolating and identifying novel microbial strains from the Mariana Trench.</title>
        <authorList>
            <person name="Fu H."/>
        </authorList>
    </citation>
    <scope>NUCLEOTIDE SEQUENCE [LARGE SCALE GENOMIC DNA]</scope>
    <source>
        <strain evidence="3">T-y2</strain>
    </source>
</reference>
<comment type="caution">
    <text evidence="2">The sequence shown here is derived from an EMBL/GenBank/DDBJ whole genome shotgun (WGS) entry which is preliminary data.</text>
</comment>
<protein>
    <submittedName>
        <fullName evidence="2">LETM1-related biofilm-associated protein</fullName>
    </submittedName>
</protein>
<dbReference type="Proteomes" id="UP001182991">
    <property type="component" value="Unassembled WGS sequence"/>
</dbReference>
<name>A0ABU2KLR1_9FLAO</name>
<evidence type="ECO:0000313" key="3">
    <source>
        <dbReference type="Proteomes" id="UP001182991"/>
    </source>
</evidence>
<evidence type="ECO:0000259" key="1">
    <source>
        <dbReference type="Pfam" id="PF07766"/>
    </source>
</evidence>
<dbReference type="EMBL" id="JAVRBG010000016">
    <property type="protein sequence ID" value="MDT0295665.1"/>
    <property type="molecule type" value="Genomic_DNA"/>
</dbReference>
<gene>
    <name evidence="2" type="ORF">RLT85_13595</name>
</gene>
<proteinExistence type="predicted"/>
<dbReference type="RefSeq" id="WP_311402594.1">
    <property type="nucleotide sequence ID" value="NZ_JAVRBG010000016.1"/>
</dbReference>
<keyword evidence="3" id="KW-1185">Reference proteome</keyword>